<evidence type="ECO:0000313" key="1">
    <source>
        <dbReference type="EMBL" id="MFB9641630.1"/>
    </source>
</evidence>
<proteinExistence type="predicted"/>
<comment type="caution">
    <text evidence="1">The sequence shown here is derived from an EMBL/GenBank/DDBJ whole genome shotgun (WGS) entry which is preliminary data.</text>
</comment>
<evidence type="ECO:0000313" key="2">
    <source>
        <dbReference type="Proteomes" id="UP001589667"/>
    </source>
</evidence>
<organism evidence="1 2">
    <name type="scientific">Agromyces lapidis</name>
    <dbReference type="NCBI Taxonomy" id="279574"/>
    <lineage>
        <taxon>Bacteria</taxon>
        <taxon>Bacillati</taxon>
        <taxon>Actinomycetota</taxon>
        <taxon>Actinomycetes</taxon>
        <taxon>Micrococcales</taxon>
        <taxon>Microbacteriaceae</taxon>
        <taxon>Agromyces</taxon>
    </lineage>
</organism>
<sequence length="184" mass="19290">MRLELDAPSSAWVRVPTDLPSEHGEAWADEALEGVRRRHPDASAEQLAAVRQLVLRARDGLLPGAAVGLLYLPEPRPFGLLVSIGVSEPEAVEGSLVRALLGEAELVGRPIVDPVEVPAIGSGISVRCLFAPAAADRKPAAGLAYLLQGERATVRVMASPAPQELVAHAAPSLGKIVASLRLVD</sequence>
<name>A0ABV5SMS2_9MICO</name>
<gene>
    <name evidence="1" type="ORF">ACFFQV_04925</name>
</gene>
<dbReference type="EMBL" id="JBHMBL010000001">
    <property type="protein sequence ID" value="MFB9641630.1"/>
    <property type="molecule type" value="Genomic_DNA"/>
</dbReference>
<dbReference type="RefSeq" id="WP_157423210.1">
    <property type="nucleotide sequence ID" value="NZ_BAAANI010000006.1"/>
</dbReference>
<accession>A0ABV5SMS2</accession>
<keyword evidence="2" id="KW-1185">Reference proteome</keyword>
<reference evidence="1 2" key="1">
    <citation type="submission" date="2024-09" db="EMBL/GenBank/DDBJ databases">
        <authorList>
            <person name="Sun Q."/>
            <person name="Mori K."/>
        </authorList>
    </citation>
    <scope>NUCLEOTIDE SEQUENCE [LARGE SCALE GENOMIC DNA]</scope>
    <source>
        <strain evidence="1 2">JCM 14321</strain>
    </source>
</reference>
<dbReference type="Proteomes" id="UP001589667">
    <property type="component" value="Unassembled WGS sequence"/>
</dbReference>
<protein>
    <submittedName>
        <fullName evidence="1">Uncharacterized protein</fullName>
    </submittedName>
</protein>